<dbReference type="RefSeq" id="WP_179980327.1">
    <property type="nucleotide sequence ID" value="NZ_LT608333.1"/>
</dbReference>
<dbReference type="InterPro" id="IPR024775">
    <property type="entry name" value="DinB-like"/>
</dbReference>
<organism evidence="2">
    <name type="scientific">uncultured Desulfovibrio sp</name>
    <dbReference type="NCBI Taxonomy" id="167968"/>
    <lineage>
        <taxon>Bacteria</taxon>
        <taxon>Pseudomonadati</taxon>
        <taxon>Thermodesulfobacteriota</taxon>
        <taxon>Desulfovibrionia</taxon>
        <taxon>Desulfovibrionales</taxon>
        <taxon>Desulfovibrionaceae</taxon>
        <taxon>Desulfovibrio</taxon>
        <taxon>environmental samples</taxon>
    </lineage>
</organism>
<dbReference type="EMBL" id="FMJC01000002">
    <property type="protein sequence ID" value="SCM72680.1"/>
    <property type="molecule type" value="Genomic_DNA"/>
</dbReference>
<feature type="domain" description="DinB-like" evidence="1">
    <location>
        <begin position="14"/>
        <end position="144"/>
    </location>
</feature>
<name>A0A212L574_9BACT</name>
<proteinExistence type="predicted"/>
<dbReference type="SUPFAM" id="SSF109854">
    <property type="entry name" value="DinB/YfiT-like putative metalloenzymes"/>
    <property type="match status" value="1"/>
</dbReference>
<accession>A0A212L574</accession>
<gene>
    <name evidence="2" type="ORF">KL86DES1_20773</name>
</gene>
<dbReference type="InterPro" id="IPR034660">
    <property type="entry name" value="DinB/YfiT-like"/>
</dbReference>
<sequence>MSRDIINAVQAPYRHSWSLLTQFIDVCPEKIWNETRGGWPVWQQIAHALAVLNFFTLGENDAPASAPCDMATLMLKVQGPCAIGKDAMREYAETVRAGVDAWLDGLSDKDLTRIHSVLSKKIGRDVAYGAAVAMLASHTCYHIGSCDAALRDNGLPGVF</sequence>
<dbReference type="AlphaFoldDB" id="A0A212L574"/>
<evidence type="ECO:0000313" key="2">
    <source>
        <dbReference type="EMBL" id="SCM72680.1"/>
    </source>
</evidence>
<reference evidence="2" key="1">
    <citation type="submission" date="2016-08" db="EMBL/GenBank/DDBJ databases">
        <authorList>
            <person name="Seilhamer J.J."/>
        </authorList>
    </citation>
    <scope>NUCLEOTIDE SEQUENCE</scope>
    <source>
        <strain evidence="2">86-1</strain>
    </source>
</reference>
<evidence type="ECO:0000259" key="1">
    <source>
        <dbReference type="Pfam" id="PF12867"/>
    </source>
</evidence>
<protein>
    <recommendedName>
        <fullName evidence="1">DinB-like domain-containing protein</fullName>
    </recommendedName>
</protein>
<dbReference type="Gene3D" id="1.20.120.450">
    <property type="entry name" value="dinb family like domain"/>
    <property type="match status" value="1"/>
</dbReference>
<dbReference type="Pfam" id="PF12867">
    <property type="entry name" value="DinB_2"/>
    <property type="match status" value="1"/>
</dbReference>